<evidence type="ECO:0000313" key="3">
    <source>
        <dbReference type="EMBL" id="KJK61166.1"/>
    </source>
</evidence>
<dbReference type="PRINTS" id="PR00081">
    <property type="entry name" value="GDHRDH"/>
</dbReference>
<protein>
    <submittedName>
        <fullName evidence="3">Classical c SDR</fullName>
    </submittedName>
</protein>
<sequence length="399" mass="42543">MTPFTVEERGKGEFTTHQPLASWTSTYISVCYPAVAMGAVAQFRVMGGSIFLAIVTSVSNGFVRSQLRGLLDNEQLHSVLHSAAAVPMPPPNVQMMVRTVFSERYNLQMKILAGCAGGQVLASFLMWKKEQITAASGIGKETVFALAQSGAEGVILADLNLRGAESVAHESTKKKWATNSHFRATAVQADVSDEAAVDNMVDVAVKEFGRIDYCVHAAGIGSISGATTEHLKIDVYDQIMAVNARGTMLVLRAVSAAMAKQEPRMHQSVRHGTSRSLGRGSIVVVRGSPENPSPSLSKIVGADLPVLLTLLAIDNIKNHIRVNVVAPFYTETPMFEASLKRVPELGAAIKAITPLKRAAASEEVADPIVFLCSPAASYTNGATLIIDSGITLTIPRTSL</sequence>
<organism evidence="3 4">
    <name type="scientific">Aspergillus parasiticus (strain ATCC 56775 / NRRL 5862 / SRRC 143 / SU-1)</name>
    <dbReference type="NCBI Taxonomy" id="1403190"/>
    <lineage>
        <taxon>Eukaryota</taxon>
        <taxon>Fungi</taxon>
        <taxon>Dikarya</taxon>
        <taxon>Ascomycota</taxon>
        <taxon>Pezizomycotina</taxon>
        <taxon>Eurotiomycetes</taxon>
        <taxon>Eurotiomycetidae</taxon>
        <taxon>Eurotiales</taxon>
        <taxon>Aspergillaceae</taxon>
        <taxon>Aspergillus</taxon>
        <taxon>Aspergillus subgen. Circumdati</taxon>
    </lineage>
</organism>
<comment type="caution">
    <text evidence="3">The sequence shown here is derived from an EMBL/GenBank/DDBJ whole genome shotgun (WGS) entry which is preliminary data.</text>
</comment>
<accession>A0A0F0I1V8</accession>
<dbReference type="AlphaFoldDB" id="A0A0F0I1V8"/>
<dbReference type="GO" id="GO:0016491">
    <property type="term" value="F:oxidoreductase activity"/>
    <property type="evidence" value="ECO:0007669"/>
    <property type="project" value="UniProtKB-KW"/>
</dbReference>
<dbReference type="InterPro" id="IPR036291">
    <property type="entry name" value="NAD(P)-bd_dom_sf"/>
</dbReference>
<evidence type="ECO:0000313" key="4">
    <source>
        <dbReference type="Proteomes" id="UP000033540"/>
    </source>
</evidence>
<dbReference type="SUPFAM" id="SSF51735">
    <property type="entry name" value="NAD(P)-binding Rossmann-fold domains"/>
    <property type="match status" value="1"/>
</dbReference>
<dbReference type="OrthoDB" id="5840532at2759"/>
<evidence type="ECO:0000256" key="1">
    <source>
        <dbReference type="ARBA" id="ARBA00006484"/>
    </source>
</evidence>
<gene>
    <name evidence="3" type="ORF">P875_00042631</name>
</gene>
<dbReference type="Proteomes" id="UP000033540">
    <property type="component" value="Unassembled WGS sequence"/>
</dbReference>
<reference evidence="3 4" key="1">
    <citation type="submission" date="2015-02" db="EMBL/GenBank/DDBJ databases">
        <title>Draft genome sequence of Aspergillus parasiticus SU-1.</title>
        <authorList>
            <person name="Yu J."/>
            <person name="Fedorova N."/>
            <person name="Yin Y."/>
            <person name="Losada L."/>
            <person name="Zafar N."/>
            <person name="Taujale R."/>
            <person name="Ehrlich K.C."/>
            <person name="Bhatnagar D."/>
            <person name="Cleveland T.E."/>
            <person name="Bennett J.W."/>
            <person name="Nierman W.C."/>
        </authorList>
    </citation>
    <scope>NUCLEOTIDE SEQUENCE [LARGE SCALE GENOMIC DNA]</scope>
    <source>
        <strain evidence="4">ATCC 56775 / NRRL 5862 / SRRC 143 / SU-1</strain>
    </source>
</reference>
<dbReference type="PANTHER" id="PTHR24321:SF12">
    <property type="entry name" value="SHORT-CHAIN DEHYDROGENASE_REDUCTASE FAMILY, PUTATIVE (AFU_ORTHOLOGUE AFUA_5G14340)-RELATED"/>
    <property type="match status" value="1"/>
</dbReference>
<comment type="similarity">
    <text evidence="1">Belongs to the short-chain dehydrogenases/reductases (SDR) family.</text>
</comment>
<dbReference type="Gene3D" id="3.40.50.720">
    <property type="entry name" value="NAD(P)-binding Rossmann-like Domain"/>
    <property type="match status" value="1"/>
</dbReference>
<name>A0A0F0I1V8_ASPPU</name>
<dbReference type="InterPro" id="IPR002347">
    <property type="entry name" value="SDR_fam"/>
</dbReference>
<dbReference type="CDD" id="cd05233">
    <property type="entry name" value="SDR_c"/>
    <property type="match status" value="1"/>
</dbReference>
<evidence type="ECO:0000256" key="2">
    <source>
        <dbReference type="ARBA" id="ARBA00023002"/>
    </source>
</evidence>
<dbReference type="STRING" id="1403190.A0A0F0I1V8"/>
<dbReference type="EMBL" id="JZEE01000692">
    <property type="protein sequence ID" value="KJK61166.1"/>
    <property type="molecule type" value="Genomic_DNA"/>
</dbReference>
<dbReference type="PANTHER" id="PTHR24321">
    <property type="entry name" value="DEHYDROGENASES, SHORT CHAIN"/>
    <property type="match status" value="1"/>
</dbReference>
<keyword evidence="2" id="KW-0560">Oxidoreductase</keyword>
<dbReference type="Pfam" id="PF13561">
    <property type="entry name" value="adh_short_C2"/>
    <property type="match status" value="1"/>
</dbReference>
<proteinExistence type="inferred from homology"/>